<protein>
    <submittedName>
        <fullName evidence="3">Uncharacterized protein</fullName>
    </submittedName>
</protein>
<feature type="transmembrane region" description="Helical" evidence="2">
    <location>
        <begin position="27"/>
        <end position="48"/>
    </location>
</feature>
<dbReference type="Proteomes" id="UP000482800">
    <property type="component" value="Unassembled WGS sequence"/>
</dbReference>
<keyword evidence="4" id="KW-1185">Reference proteome</keyword>
<evidence type="ECO:0000313" key="4">
    <source>
        <dbReference type="Proteomes" id="UP000482800"/>
    </source>
</evidence>
<evidence type="ECO:0000256" key="2">
    <source>
        <dbReference type="SAM" id="Phobius"/>
    </source>
</evidence>
<proteinExistence type="predicted"/>
<sequence length="106" mass="10102">MTGQAGIDIAPEAGVAMAGRRRVGRTTFVVAAAVLAVSLAAGTAAVLGSPGADKAAAPPAATPAGIACPADLAVPDGAPRLAADFSPWPSPSAATRPVAARTADST</sequence>
<keyword evidence="2" id="KW-1133">Transmembrane helix</keyword>
<keyword evidence="2" id="KW-0812">Transmembrane</keyword>
<dbReference type="EMBL" id="BLPF01000001">
    <property type="protein sequence ID" value="GFJ75914.1"/>
    <property type="molecule type" value="Genomic_DNA"/>
</dbReference>
<accession>A0A6V8JXH2</accession>
<reference evidence="3 4" key="1">
    <citation type="submission" date="2020-03" db="EMBL/GenBank/DDBJ databases">
        <title>Whole genome shotgun sequence of Phytohabitans houttuyneae NBRC 108639.</title>
        <authorList>
            <person name="Komaki H."/>
            <person name="Tamura T."/>
        </authorList>
    </citation>
    <scope>NUCLEOTIDE SEQUENCE [LARGE SCALE GENOMIC DNA]</scope>
    <source>
        <strain evidence="3 4">NBRC 108639</strain>
    </source>
</reference>
<reference evidence="3 4" key="2">
    <citation type="submission" date="2020-03" db="EMBL/GenBank/DDBJ databases">
        <authorList>
            <person name="Ichikawa N."/>
            <person name="Kimura A."/>
            <person name="Kitahashi Y."/>
            <person name="Uohara A."/>
        </authorList>
    </citation>
    <scope>NUCLEOTIDE SEQUENCE [LARGE SCALE GENOMIC DNA]</scope>
    <source>
        <strain evidence="3 4">NBRC 108639</strain>
    </source>
</reference>
<feature type="region of interest" description="Disordered" evidence="1">
    <location>
        <begin position="83"/>
        <end position="106"/>
    </location>
</feature>
<evidence type="ECO:0000313" key="3">
    <source>
        <dbReference type="EMBL" id="GFJ75914.1"/>
    </source>
</evidence>
<organism evidence="3 4">
    <name type="scientific">Phytohabitans houttuyneae</name>
    <dbReference type="NCBI Taxonomy" id="1076126"/>
    <lineage>
        <taxon>Bacteria</taxon>
        <taxon>Bacillati</taxon>
        <taxon>Actinomycetota</taxon>
        <taxon>Actinomycetes</taxon>
        <taxon>Micromonosporales</taxon>
        <taxon>Micromonosporaceae</taxon>
    </lineage>
</organism>
<dbReference type="AlphaFoldDB" id="A0A6V8JXH2"/>
<keyword evidence="2" id="KW-0472">Membrane</keyword>
<name>A0A6V8JXH2_9ACTN</name>
<comment type="caution">
    <text evidence="3">The sequence shown here is derived from an EMBL/GenBank/DDBJ whole genome shotgun (WGS) entry which is preliminary data.</text>
</comment>
<gene>
    <name evidence="3" type="ORF">Phou_000940</name>
</gene>
<evidence type="ECO:0000256" key="1">
    <source>
        <dbReference type="SAM" id="MobiDB-lite"/>
    </source>
</evidence>